<evidence type="ECO:0000313" key="1">
    <source>
        <dbReference type="EMBL" id="KAG0436721.1"/>
    </source>
</evidence>
<comment type="caution">
    <text evidence="1">The sequence shown here is derived from an EMBL/GenBank/DDBJ whole genome shotgun (WGS) entry which is preliminary data.</text>
</comment>
<gene>
    <name evidence="1" type="ORF">HPB47_017791</name>
</gene>
<dbReference type="Proteomes" id="UP000805193">
    <property type="component" value="Unassembled WGS sequence"/>
</dbReference>
<keyword evidence="2" id="KW-1185">Reference proteome</keyword>
<protein>
    <submittedName>
        <fullName evidence="1">Uncharacterized protein</fullName>
    </submittedName>
</protein>
<reference evidence="1 2" key="1">
    <citation type="journal article" date="2020" name="Cell">
        <title>Large-Scale Comparative Analyses of Tick Genomes Elucidate Their Genetic Diversity and Vector Capacities.</title>
        <authorList>
            <consortium name="Tick Genome and Microbiome Consortium (TIGMIC)"/>
            <person name="Jia N."/>
            <person name="Wang J."/>
            <person name="Shi W."/>
            <person name="Du L."/>
            <person name="Sun Y."/>
            <person name="Zhan W."/>
            <person name="Jiang J.F."/>
            <person name="Wang Q."/>
            <person name="Zhang B."/>
            <person name="Ji P."/>
            <person name="Bell-Sakyi L."/>
            <person name="Cui X.M."/>
            <person name="Yuan T.T."/>
            <person name="Jiang B.G."/>
            <person name="Yang W.F."/>
            <person name="Lam T.T."/>
            <person name="Chang Q.C."/>
            <person name="Ding S.J."/>
            <person name="Wang X.J."/>
            <person name="Zhu J.G."/>
            <person name="Ruan X.D."/>
            <person name="Zhao L."/>
            <person name="Wei J.T."/>
            <person name="Ye R.Z."/>
            <person name="Que T.C."/>
            <person name="Du C.H."/>
            <person name="Zhou Y.H."/>
            <person name="Cheng J.X."/>
            <person name="Dai P.F."/>
            <person name="Guo W.B."/>
            <person name="Han X.H."/>
            <person name="Huang E.J."/>
            <person name="Li L.F."/>
            <person name="Wei W."/>
            <person name="Gao Y.C."/>
            <person name="Liu J.Z."/>
            <person name="Shao H.Z."/>
            <person name="Wang X."/>
            <person name="Wang C.C."/>
            <person name="Yang T.C."/>
            <person name="Huo Q.B."/>
            <person name="Li W."/>
            <person name="Chen H.Y."/>
            <person name="Chen S.E."/>
            <person name="Zhou L.G."/>
            <person name="Ni X.B."/>
            <person name="Tian J.H."/>
            <person name="Sheng Y."/>
            <person name="Liu T."/>
            <person name="Pan Y.S."/>
            <person name="Xia L.Y."/>
            <person name="Li J."/>
            <person name="Zhao F."/>
            <person name="Cao W.C."/>
        </authorList>
    </citation>
    <scope>NUCLEOTIDE SEQUENCE [LARGE SCALE GENOMIC DNA]</scope>
    <source>
        <strain evidence="1">Iper-2018</strain>
    </source>
</reference>
<evidence type="ECO:0000313" key="2">
    <source>
        <dbReference type="Proteomes" id="UP000805193"/>
    </source>
</evidence>
<sequence>MKKLMQPFKVGEDVGLFLVNFERTCEKLSFAPETWPQRLLTLLPCEAAEVVARDADDYDKVKSSLLKRYRLSAEAFRQRFRNASKKSSEGYSEFAYGLKTNLIEWLKSEEVYESRDKVVECVCLEQFFRSIPQSVKLWVQDRVGVDSVERAAELAEEYATRRKLSGEESEPGRSDQRKTFRQGNDSRENGPEKPEAGHKVPEKSAEHSNGDEARKSPTGQFEARKPFLCYNCQEPGHTAARCKKPRVVFSYVNGSDRDLKLLRPYLHELQVTARGVVTAGSRDRRNPVALQAAHNLHLGRWIPTTGSWGQVQDLRGFTLGYSLVQVLGLSAVLLVTIWASNFMGGFSGPSNPKLEFNYHPVFMVLGMLSVTTGAYRAGILVYRALRTERKSRLKLVHGALMALAFLCAVAALKTVFDSHNLNQPAAIPNLYSLHSWLGLTAVLLFCMQLLTGFVSFLFPGVRQWLRAQYLPLHVFFGLAIFGLAVATALLGISEKLFFRLASNYSHLPGEAALGNLLGLCLLSFAVLVVFLATRTSYRRTPLPEEASLPLQPHSPME</sequence>
<accession>A0AC60QMJ1</accession>
<name>A0AC60QMJ1_IXOPE</name>
<organism evidence="1 2">
    <name type="scientific">Ixodes persulcatus</name>
    <name type="common">Taiga tick</name>
    <dbReference type="NCBI Taxonomy" id="34615"/>
    <lineage>
        <taxon>Eukaryota</taxon>
        <taxon>Metazoa</taxon>
        <taxon>Ecdysozoa</taxon>
        <taxon>Arthropoda</taxon>
        <taxon>Chelicerata</taxon>
        <taxon>Arachnida</taxon>
        <taxon>Acari</taxon>
        <taxon>Parasitiformes</taxon>
        <taxon>Ixodida</taxon>
        <taxon>Ixodoidea</taxon>
        <taxon>Ixodidae</taxon>
        <taxon>Ixodinae</taxon>
        <taxon>Ixodes</taxon>
    </lineage>
</organism>
<dbReference type="EMBL" id="JABSTQ010006760">
    <property type="protein sequence ID" value="KAG0436721.1"/>
    <property type="molecule type" value="Genomic_DNA"/>
</dbReference>
<proteinExistence type="predicted"/>